<keyword evidence="5" id="KW-1185">Reference proteome</keyword>
<gene>
    <name evidence="4" type="ORF">I8J29_01560</name>
</gene>
<feature type="transmembrane region" description="Helical" evidence="3">
    <location>
        <begin position="277"/>
        <end position="296"/>
    </location>
</feature>
<dbReference type="EMBL" id="JAGGDJ010000001">
    <property type="protein sequence ID" value="MBO7742864.1"/>
    <property type="molecule type" value="Genomic_DNA"/>
</dbReference>
<dbReference type="Proteomes" id="UP000670947">
    <property type="component" value="Unassembled WGS sequence"/>
</dbReference>
<feature type="transmembrane region" description="Helical" evidence="3">
    <location>
        <begin position="399"/>
        <end position="425"/>
    </location>
</feature>
<evidence type="ECO:0000256" key="3">
    <source>
        <dbReference type="SAM" id="Phobius"/>
    </source>
</evidence>
<accession>A0ABS3W3I4</accession>
<comment type="caution">
    <text evidence="4">The sequence shown here is derived from an EMBL/GenBank/DDBJ whole genome shotgun (WGS) entry which is preliminary data.</text>
</comment>
<evidence type="ECO:0000313" key="5">
    <source>
        <dbReference type="Proteomes" id="UP000670947"/>
    </source>
</evidence>
<dbReference type="Pfam" id="PF03323">
    <property type="entry name" value="GerA"/>
    <property type="match status" value="1"/>
</dbReference>
<dbReference type="PANTHER" id="PTHR22550:SF5">
    <property type="entry name" value="LEUCINE ZIPPER PROTEIN 4"/>
    <property type="match status" value="1"/>
</dbReference>
<evidence type="ECO:0000313" key="4">
    <source>
        <dbReference type="EMBL" id="MBO7742864.1"/>
    </source>
</evidence>
<dbReference type="RefSeq" id="WP_208845825.1">
    <property type="nucleotide sequence ID" value="NZ_JAGGDJ010000001.1"/>
</dbReference>
<dbReference type="InterPro" id="IPR004995">
    <property type="entry name" value="Spore_Ger"/>
</dbReference>
<keyword evidence="3" id="KW-1133">Transmembrane helix</keyword>
<evidence type="ECO:0000256" key="1">
    <source>
        <dbReference type="ARBA" id="ARBA00005278"/>
    </source>
</evidence>
<feature type="transmembrane region" description="Helical" evidence="3">
    <location>
        <begin position="341"/>
        <end position="364"/>
    </location>
</feature>
<name>A0ABS3W3I4_9BACL</name>
<sequence length="443" mass="48985">MPIATELERHYEKDEDFMVRRAYFGGAPLALAGFKTMIDFPQSLTMLRQQLHDGGCSEEELLRMLAGIGRKLENGRLDELTAELRNARLLVVHEPSETVFSVFPITQPLHRSVSEPLTENPILNPSGAFNEDMDLNLGMLRMRINSDNFHFSAHSFGRTYKSRVTLAYLEGEIHPSLLRKLTERLTSRTAQASLDIGNLQDLIKLLGLSKSGFVTRFRTCETPANAVRALRNGRAVIFIECLPYAIVVPSLASDFIMSEEDRNYPFSIAMVLRCYRVFGLLLMILLPALYVSLVSVNPDVLRFELAHSIAKSRLEVPYPAFVETLVMMVILELLMEALIRLPASIGPAITMVGGIVLGQAAVAAKLVSNLLIIVLAAGTISGATAVGFQNVLTFRMFKYVTLVLSALYGVLGTMAGLVLVCAYLACEKTLDIPYLQLNKPEGE</sequence>
<evidence type="ECO:0000256" key="2">
    <source>
        <dbReference type="ARBA" id="ARBA00023136"/>
    </source>
</evidence>
<reference evidence="4 5" key="1">
    <citation type="submission" date="2021-03" db="EMBL/GenBank/DDBJ databases">
        <title>Paenibacillus artemisicola MWE-103 whole genome sequence.</title>
        <authorList>
            <person name="Ham Y.J."/>
        </authorList>
    </citation>
    <scope>NUCLEOTIDE SEQUENCE [LARGE SCALE GENOMIC DNA]</scope>
    <source>
        <strain evidence="4 5">MWE-103</strain>
    </source>
</reference>
<feature type="transmembrane region" description="Helical" evidence="3">
    <location>
        <begin position="235"/>
        <end position="256"/>
    </location>
</feature>
<comment type="similarity">
    <text evidence="1">Belongs to the GerABKA family.</text>
</comment>
<organism evidence="4 5">
    <name type="scientific">Paenibacillus artemisiicola</name>
    <dbReference type="NCBI Taxonomy" id="1172618"/>
    <lineage>
        <taxon>Bacteria</taxon>
        <taxon>Bacillati</taxon>
        <taxon>Bacillota</taxon>
        <taxon>Bacilli</taxon>
        <taxon>Bacillales</taxon>
        <taxon>Paenibacillaceae</taxon>
        <taxon>Paenibacillus</taxon>
    </lineage>
</organism>
<dbReference type="PANTHER" id="PTHR22550">
    <property type="entry name" value="SPORE GERMINATION PROTEIN"/>
    <property type="match status" value="1"/>
</dbReference>
<keyword evidence="3" id="KW-0812">Transmembrane</keyword>
<protein>
    <submittedName>
        <fullName evidence="4">Spore germination protein</fullName>
    </submittedName>
</protein>
<keyword evidence="2 3" id="KW-0472">Membrane</keyword>
<feature type="transmembrane region" description="Helical" evidence="3">
    <location>
        <begin position="370"/>
        <end position="392"/>
    </location>
</feature>
<dbReference type="InterPro" id="IPR050768">
    <property type="entry name" value="UPF0353/GerABKA_families"/>
</dbReference>
<proteinExistence type="inferred from homology"/>